<evidence type="ECO:0000256" key="2">
    <source>
        <dbReference type="ARBA" id="ARBA00023002"/>
    </source>
</evidence>
<keyword evidence="3" id="KW-0274">FAD</keyword>
<evidence type="ECO:0000256" key="1">
    <source>
        <dbReference type="ARBA" id="ARBA00008000"/>
    </source>
</evidence>
<reference evidence="5" key="1">
    <citation type="journal article" date="2014" name="Int. J. Syst. Evol. Microbiol.">
        <title>Complete genome sequence of Corynebacterium casei LMG S-19264T (=DSM 44701T), isolated from a smear-ripened cheese.</title>
        <authorList>
            <consortium name="US DOE Joint Genome Institute (JGI-PGF)"/>
            <person name="Walter F."/>
            <person name="Albersmeier A."/>
            <person name="Kalinowski J."/>
            <person name="Ruckert C."/>
        </authorList>
    </citation>
    <scope>NUCLEOTIDE SEQUENCE</scope>
    <source>
        <strain evidence="5">VKM Ac-1321</strain>
    </source>
</reference>
<dbReference type="PANTHER" id="PTHR46568:SF1">
    <property type="entry name" value="ALKYLDIHYDROXYACETONEPHOSPHATE SYNTHASE, PEROXISOMAL"/>
    <property type="match status" value="1"/>
</dbReference>
<evidence type="ECO:0000313" key="6">
    <source>
        <dbReference type="Proteomes" id="UP001143480"/>
    </source>
</evidence>
<keyword evidence="6" id="KW-1185">Reference proteome</keyword>
<feature type="domain" description="FAD-binding PCMH-type" evidence="4">
    <location>
        <begin position="92"/>
        <end position="166"/>
    </location>
</feature>
<dbReference type="InterPro" id="IPR006094">
    <property type="entry name" value="Oxid_FAD_bind_N"/>
</dbReference>
<evidence type="ECO:0000313" key="5">
    <source>
        <dbReference type="EMBL" id="GLL00144.1"/>
    </source>
</evidence>
<organism evidence="5 6">
    <name type="scientific">Dactylosporangium matsuzakiense</name>
    <dbReference type="NCBI Taxonomy" id="53360"/>
    <lineage>
        <taxon>Bacteria</taxon>
        <taxon>Bacillati</taxon>
        <taxon>Actinomycetota</taxon>
        <taxon>Actinomycetes</taxon>
        <taxon>Micromonosporales</taxon>
        <taxon>Micromonosporaceae</taxon>
        <taxon>Dactylosporangium</taxon>
    </lineage>
</organism>
<evidence type="ECO:0000259" key="4">
    <source>
        <dbReference type="PROSITE" id="PS51387"/>
    </source>
</evidence>
<dbReference type="PROSITE" id="PS51387">
    <property type="entry name" value="FAD_PCMH"/>
    <property type="match status" value="1"/>
</dbReference>
<dbReference type="AlphaFoldDB" id="A0A9W6KIH1"/>
<dbReference type="EMBL" id="BSFP01000007">
    <property type="protein sequence ID" value="GLL00144.1"/>
    <property type="molecule type" value="Genomic_DNA"/>
</dbReference>
<name>A0A9W6KIH1_9ACTN</name>
<dbReference type="InterPro" id="IPR016167">
    <property type="entry name" value="FAD-bd_PCMH_sub1"/>
</dbReference>
<dbReference type="GO" id="GO:0008610">
    <property type="term" value="P:lipid biosynthetic process"/>
    <property type="evidence" value="ECO:0007669"/>
    <property type="project" value="InterPro"/>
</dbReference>
<dbReference type="InterPro" id="IPR016166">
    <property type="entry name" value="FAD-bd_PCMH"/>
</dbReference>
<evidence type="ECO:0000256" key="3">
    <source>
        <dbReference type="PIRSR" id="PIRSR625650-3"/>
    </source>
</evidence>
<dbReference type="InterPro" id="IPR025650">
    <property type="entry name" value="Alkyl-DHAP_Synthase"/>
</dbReference>
<comment type="cofactor">
    <cofactor evidence="3">
        <name>FAD</name>
        <dbReference type="ChEBI" id="CHEBI:57692"/>
    </cofactor>
</comment>
<dbReference type="Gene3D" id="3.30.43.10">
    <property type="entry name" value="Uridine Diphospho-n-acetylenolpyruvylglucosamine Reductase, domain 2"/>
    <property type="match status" value="1"/>
</dbReference>
<sequence length="166" mass="17985">MGYRERSWWGWGRADEALDDAACRRLAERALRPWLPIDGTVIPPPPDPLLPAPRLTPPPALAETFLGDSMSRASHAYGKAFRDVVRALHGDLPNPPDLVCRPRSEPDVVAALDWAEAAGAAVVPYGGGSSVVGGVEYRGEGPWVCLDLSRLSRIAEVDDVNRVVRV</sequence>
<feature type="binding site" evidence="3">
    <location>
        <begin position="124"/>
        <end position="130"/>
    </location>
    <ligand>
        <name>FAD</name>
        <dbReference type="ChEBI" id="CHEBI:57692"/>
    </ligand>
</feature>
<comment type="caution">
    <text evidence="5">The sequence shown here is derived from an EMBL/GenBank/DDBJ whole genome shotgun (WGS) entry which is preliminary data.</text>
</comment>
<gene>
    <name evidence="5" type="ORF">GCM10017581_018840</name>
</gene>
<reference evidence="5" key="2">
    <citation type="submission" date="2023-01" db="EMBL/GenBank/DDBJ databases">
        <authorList>
            <person name="Sun Q."/>
            <person name="Evtushenko L."/>
        </authorList>
    </citation>
    <scope>NUCLEOTIDE SEQUENCE</scope>
    <source>
        <strain evidence="5">VKM Ac-1321</strain>
    </source>
</reference>
<keyword evidence="3" id="KW-0285">Flavoprotein</keyword>
<dbReference type="Pfam" id="PF01565">
    <property type="entry name" value="FAD_binding_4"/>
    <property type="match status" value="1"/>
</dbReference>
<dbReference type="Proteomes" id="UP001143480">
    <property type="component" value="Unassembled WGS sequence"/>
</dbReference>
<dbReference type="GO" id="GO:0016491">
    <property type="term" value="F:oxidoreductase activity"/>
    <property type="evidence" value="ECO:0007669"/>
    <property type="project" value="UniProtKB-KW"/>
</dbReference>
<dbReference type="GO" id="GO:0008609">
    <property type="term" value="F:alkylglycerone-phosphate synthase activity"/>
    <property type="evidence" value="ECO:0007669"/>
    <property type="project" value="InterPro"/>
</dbReference>
<comment type="similarity">
    <text evidence="1">Belongs to the FAD-binding oxidoreductase/transferase type 4 family.</text>
</comment>
<dbReference type="PANTHER" id="PTHR46568">
    <property type="entry name" value="ALKYLDIHYDROXYACETONEPHOSPHATE SYNTHASE, PEROXISOMAL"/>
    <property type="match status" value="1"/>
</dbReference>
<dbReference type="GO" id="GO:0071949">
    <property type="term" value="F:FAD binding"/>
    <property type="evidence" value="ECO:0007669"/>
    <property type="project" value="InterPro"/>
</dbReference>
<keyword evidence="2" id="KW-0560">Oxidoreductase</keyword>
<dbReference type="InterPro" id="IPR036318">
    <property type="entry name" value="FAD-bd_PCMH-like_sf"/>
</dbReference>
<protein>
    <recommendedName>
        <fullName evidence="4">FAD-binding PCMH-type domain-containing protein</fullName>
    </recommendedName>
</protein>
<accession>A0A9W6KIH1</accession>
<proteinExistence type="inferred from homology"/>
<dbReference type="SUPFAM" id="SSF56176">
    <property type="entry name" value="FAD-binding/transporter-associated domain-like"/>
    <property type="match status" value="1"/>
</dbReference>